<evidence type="ECO:0000256" key="3">
    <source>
        <dbReference type="ARBA" id="ARBA00022722"/>
    </source>
</evidence>
<gene>
    <name evidence="13" type="primary">ruvC</name>
    <name evidence="15" type="ORF">MPNT_10113</name>
</gene>
<keyword evidence="3 13" id="KW-0540">Nuclease</keyword>
<keyword evidence="4 13" id="KW-0479">Metal-binding</keyword>
<dbReference type="Pfam" id="PF02075">
    <property type="entry name" value="RuvC"/>
    <property type="match status" value="1"/>
</dbReference>
<comment type="function">
    <text evidence="13">The RuvA-RuvB-RuvC complex processes Holliday junction (HJ) DNA during genetic recombination and DNA repair. Endonuclease that resolves HJ intermediates. Cleaves cruciform DNA by making single-stranded nicks across the HJ at symmetrical positions within the homologous arms, yielding a 5'-phosphate and a 3'-hydroxyl group; requires a central core of homology in the junction. The consensus cleavage sequence is 5'-(A/T)TT(C/G)-3'. Cleavage occurs on the 3'-side of the TT dinucleotide at the point of strand exchange. HJ branch migration catalyzed by RuvA-RuvB allows RuvC to scan DNA until it finds its consensus sequence, where it cleaves and resolves the cruciform DNA.</text>
</comment>
<evidence type="ECO:0000256" key="4">
    <source>
        <dbReference type="ARBA" id="ARBA00022723"/>
    </source>
</evidence>
<keyword evidence="6 13" id="KW-0227">DNA damage</keyword>
<dbReference type="GO" id="GO:0003677">
    <property type="term" value="F:DNA binding"/>
    <property type="evidence" value="ECO:0007669"/>
    <property type="project" value="UniProtKB-KW"/>
</dbReference>
<keyword evidence="9 13" id="KW-0238">DNA-binding</keyword>
<dbReference type="Proteomes" id="UP000663859">
    <property type="component" value="Unassembled WGS sequence"/>
</dbReference>
<comment type="catalytic activity">
    <reaction evidence="12 13">
        <text>Endonucleolytic cleavage at a junction such as a reciprocal single-stranded crossover between two homologous DNA duplexes (Holliday junction).</text>
        <dbReference type="EC" id="3.1.21.10"/>
    </reaction>
</comment>
<dbReference type="NCBIfam" id="TIGR00228">
    <property type="entry name" value="ruvC"/>
    <property type="match status" value="1"/>
</dbReference>
<feature type="active site" evidence="13">
    <location>
        <position position="36"/>
    </location>
</feature>
<organism evidence="15 16">
    <name type="scientific">Candidatus Methylacidithermus pantelleriae</name>
    <dbReference type="NCBI Taxonomy" id="2744239"/>
    <lineage>
        <taxon>Bacteria</taxon>
        <taxon>Pseudomonadati</taxon>
        <taxon>Verrucomicrobiota</taxon>
        <taxon>Methylacidiphilae</taxon>
        <taxon>Methylacidiphilales</taxon>
        <taxon>Methylacidiphilaceae</taxon>
        <taxon>Candidatus Methylacidithermus</taxon>
    </lineage>
</organism>
<sequence>MRGKPKVKDRKPWEGGKVEQVSGEVRNGKHCVLGVDPSLRSTGYGIVECQGRGRLRLVSCGTIRVARKASIGSCLQALQSEMERIVGEFAPQVAAVEKVIFVQSIRTALDLGAARGVILLTLARRLIPVYEYPPRLVKLGVSGKGQAQKRQVAFMVKSLLGLSQPPSPDVADALAVALAHLHRNWAISVGSGRV</sequence>
<dbReference type="Gene3D" id="3.30.420.10">
    <property type="entry name" value="Ribonuclease H-like superfamily/Ribonuclease H"/>
    <property type="match status" value="1"/>
</dbReference>
<feature type="binding site" evidence="13">
    <location>
        <position position="97"/>
    </location>
    <ligand>
        <name>Mg(2+)</name>
        <dbReference type="ChEBI" id="CHEBI:18420"/>
        <label>2</label>
    </ligand>
</feature>
<evidence type="ECO:0000256" key="7">
    <source>
        <dbReference type="ARBA" id="ARBA00022801"/>
    </source>
</evidence>
<dbReference type="PROSITE" id="PS01321">
    <property type="entry name" value="RUVC"/>
    <property type="match status" value="1"/>
</dbReference>
<dbReference type="GO" id="GO:0005737">
    <property type="term" value="C:cytoplasm"/>
    <property type="evidence" value="ECO:0007669"/>
    <property type="project" value="UniProtKB-SubCell"/>
</dbReference>
<comment type="cofactor">
    <cofactor evidence="13">
        <name>Mg(2+)</name>
        <dbReference type="ChEBI" id="CHEBI:18420"/>
    </cofactor>
    <text evidence="13">Binds 2 Mg(2+) ion per subunit.</text>
</comment>
<dbReference type="InterPro" id="IPR012337">
    <property type="entry name" value="RNaseH-like_sf"/>
</dbReference>
<dbReference type="InterPro" id="IPR036397">
    <property type="entry name" value="RNaseH_sf"/>
</dbReference>
<dbReference type="PRINTS" id="PR00696">
    <property type="entry name" value="RSOLVASERUVC"/>
</dbReference>
<evidence type="ECO:0000313" key="15">
    <source>
        <dbReference type="EMBL" id="CAF0689108.1"/>
    </source>
</evidence>
<comment type="caution">
    <text evidence="15">The sequence shown here is derived from an EMBL/GenBank/DDBJ whole genome shotgun (WGS) entry which is preliminary data.</text>
</comment>
<keyword evidence="11 13" id="KW-0234">DNA repair</keyword>
<evidence type="ECO:0000256" key="1">
    <source>
        <dbReference type="ARBA" id="ARBA00009518"/>
    </source>
</evidence>
<dbReference type="EMBL" id="CAJNOB010000001">
    <property type="protein sequence ID" value="CAF0689108.1"/>
    <property type="molecule type" value="Genomic_DNA"/>
</dbReference>
<evidence type="ECO:0000313" key="16">
    <source>
        <dbReference type="Proteomes" id="UP000663859"/>
    </source>
</evidence>
<dbReference type="AlphaFoldDB" id="A0A8J2BLX3"/>
<dbReference type="GO" id="GO:0006281">
    <property type="term" value="P:DNA repair"/>
    <property type="evidence" value="ECO:0007669"/>
    <property type="project" value="UniProtKB-UniRule"/>
</dbReference>
<evidence type="ECO:0000256" key="14">
    <source>
        <dbReference type="NCBIfam" id="TIGR00228"/>
    </source>
</evidence>
<dbReference type="GO" id="GO:0000287">
    <property type="term" value="F:magnesium ion binding"/>
    <property type="evidence" value="ECO:0007669"/>
    <property type="project" value="UniProtKB-UniRule"/>
</dbReference>
<dbReference type="RefSeq" id="WP_174581626.1">
    <property type="nucleotide sequence ID" value="NZ_CAJNOB010000001.1"/>
</dbReference>
<feature type="active site" evidence="13">
    <location>
        <position position="169"/>
    </location>
</feature>
<evidence type="ECO:0000256" key="10">
    <source>
        <dbReference type="ARBA" id="ARBA00023172"/>
    </source>
</evidence>
<evidence type="ECO:0000256" key="12">
    <source>
        <dbReference type="ARBA" id="ARBA00029354"/>
    </source>
</evidence>
<evidence type="ECO:0000256" key="9">
    <source>
        <dbReference type="ARBA" id="ARBA00023125"/>
    </source>
</evidence>
<dbReference type="PANTHER" id="PTHR30194:SF3">
    <property type="entry name" value="CROSSOVER JUNCTION ENDODEOXYRIBONUCLEASE RUVC"/>
    <property type="match status" value="1"/>
</dbReference>
<dbReference type="GO" id="GO:0048476">
    <property type="term" value="C:Holliday junction resolvase complex"/>
    <property type="evidence" value="ECO:0007669"/>
    <property type="project" value="UniProtKB-UniRule"/>
</dbReference>
<feature type="binding site" evidence="13">
    <location>
        <position position="169"/>
    </location>
    <ligand>
        <name>Mg(2+)</name>
        <dbReference type="ChEBI" id="CHEBI:18420"/>
        <label>1</label>
    </ligand>
</feature>
<keyword evidence="10 13" id="KW-0233">DNA recombination</keyword>
<name>A0A8J2BLX3_9BACT</name>
<keyword evidence="8 13" id="KW-0460">Magnesium</keyword>
<dbReference type="FunFam" id="3.30.420.10:FF:000002">
    <property type="entry name" value="Crossover junction endodeoxyribonuclease RuvC"/>
    <property type="match status" value="1"/>
</dbReference>
<evidence type="ECO:0000256" key="5">
    <source>
        <dbReference type="ARBA" id="ARBA00022759"/>
    </source>
</evidence>
<dbReference type="GO" id="GO:0006310">
    <property type="term" value="P:DNA recombination"/>
    <property type="evidence" value="ECO:0007669"/>
    <property type="project" value="UniProtKB-UniRule"/>
</dbReference>
<dbReference type="CDD" id="cd16962">
    <property type="entry name" value="RuvC"/>
    <property type="match status" value="1"/>
</dbReference>
<proteinExistence type="inferred from homology"/>
<dbReference type="HAMAP" id="MF_00034">
    <property type="entry name" value="RuvC"/>
    <property type="match status" value="1"/>
</dbReference>
<feature type="binding site" evidence="13">
    <location>
        <position position="36"/>
    </location>
    <ligand>
        <name>Mg(2+)</name>
        <dbReference type="ChEBI" id="CHEBI:18420"/>
        <label>1</label>
    </ligand>
</feature>
<comment type="similarity">
    <text evidence="1 13">Belongs to the RuvC family.</text>
</comment>
<evidence type="ECO:0000256" key="6">
    <source>
        <dbReference type="ARBA" id="ARBA00022763"/>
    </source>
</evidence>
<protein>
    <recommendedName>
        <fullName evidence="13 14">Crossover junction endodeoxyribonuclease RuvC</fullName>
        <ecNumber evidence="13 14">3.1.21.10</ecNumber>
    </recommendedName>
    <alternativeName>
        <fullName evidence="13">Holliday junction nuclease RuvC</fullName>
    </alternativeName>
    <alternativeName>
        <fullName evidence="13">Holliday junction resolvase RuvC</fullName>
    </alternativeName>
</protein>
<evidence type="ECO:0000256" key="11">
    <source>
        <dbReference type="ARBA" id="ARBA00023204"/>
    </source>
</evidence>
<dbReference type="PANTHER" id="PTHR30194">
    <property type="entry name" value="CROSSOVER JUNCTION ENDODEOXYRIBONUCLEASE RUVC"/>
    <property type="match status" value="1"/>
</dbReference>
<evidence type="ECO:0000256" key="8">
    <source>
        <dbReference type="ARBA" id="ARBA00022842"/>
    </source>
</evidence>
<feature type="active site" evidence="13">
    <location>
        <position position="97"/>
    </location>
</feature>
<dbReference type="SUPFAM" id="SSF53098">
    <property type="entry name" value="Ribonuclease H-like"/>
    <property type="match status" value="1"/>
</dbReference>
<dbReference type="GO" id="GO:0008821">
    <property type="term" value="F:crossover junction DNA endonuclease activity"/>
    <property type="evidence" value="ECO:0007669"/>
    <property type="project" value="UniProtKB-UniRule"/>
</dbReference>
<evidence type="ECO:0000256" key="13">
    <source>
        <dbReference type="HAMAP-Rule" id="MF_00034"/>
    </source>
</evidence>
<dbReference type="InterPro" id="IPR020563">
    <property type="entry name" value="X-over_junc_endoDNase_Mg_BS"/>
</dbReference>
<evidence type="ECO:0000256" key="2">
    <source>
        <dbReference type="ARBA" id="ARBA00022490"/>
    </source>
</evidence>
<keyword evidence="5 13" id="KW-0255">Endonuclease</keyword>
<dbReference type="InterPro" id="IPR002176">
    <property type="entry name" value="X-over_junc_endoDNase_RuvC"/>
</dbReference>
<keyword evidence="7 13" id="KW-0378">Hydrolase</keyword>
<keyword evidence="2 13" id="KW-0963">Cytoplasm</keyword>
<comment type="subcellular location">
    <subcellularLocation>
        <location evidence="13">Cytoplasm</location>
    </subcellularLocation>
</comment>
<accession>A0A8J2BLX3</accession>
<dbReference type="EC" id="3.1.21.10" evidence="13 14"/>
<keyword evidence="16" id="KW-1185">Reference proteome</keyword>
<reference evidence="15" key="1">
    <citation type="submission" date="2021-02" db="EMBL/GenBank/DDBJ databases">
        <authorList>
            <person name="Cremers G."/>
            <person name="Picone N."/>
        </authorList>
    </citation>
    <scope>NUCLEOTIDE SEQUENCE</scope>
    <source>
        <strain evidence="15">PQ17</strain>
    </source>
</reference>
<comment type="subunit">
    <text evidence="13">Homodimer which binds Holliday junction (HJ) DNA. The HJ becomes 2-fold symmetrical on binding to RuvC with unstacked arms; it has a different conformation from HJ DNA in complex with RuvA. In the full resolvosome a probable DNA-RuvA(4)-RuvB(12)-RuvC(2) complex forms which resolves the HJ.</text>
</comment>